<reference evidence="1" key="1">
    <citation type="submission" date="2020-05" db="EMBL/GenBank/DDBJ databases">
        <title>Large-scale comparative analyses of tick genomes elucidate their genetic diversity and vector capacities.</title>
        <authorList>
            <person name="Jia N."/>
            <person name="Wang J."/>
            <person name="Shi W."/>
            <person name="Du L."/>
            <person name="Sun Y."/>
            <person name="Zhan W."/>
            <person name="Jiang J."/>
            <person name="Wang Q."/>
            <person name="Zhang B."/>
            <person name="Ji P."/>
            <person name="Sakyi L.B."/>
            <person name="Cui X."/>
            <person name="Yuan T."/>
            <person name="Jiang B."/>
            <person name="Yang W."/>
            <person name="Lam T.T.-Y."/>
            <person name="Chang Q."/>
            <person name="Ding S."/>
            <person name="Wang X."/>
            <person name="Zhu J."/>
            <person name="Ruan X."/>
            <person name="Zhao L."/>
            <person name="Wei J."/>
            <person name="Que T."/>
            <person name="Du C."/>
            <person name="Cheng J."/>
            <person name="Dai P."/>
            <person name="Han X."/>
            <person name="Huang E."/>
            <person name="Gao Y."/>
            <person name="Liu J."/>
            <person name="Shao H."/>
            <person name="Ye R."/>
            <person name="Li L."/>
            <person name="Wei W."/>
            <person name="Wang X."/>
            <person name="Wang C."/>
            <person name="Yang T."/>
            <person name="Huo Q."/>
            <person name="Li W."/>
            <person name="Guo W."/>
            <person name="Chen H."/>
            <person name="Zhou L."/>
            <person name="Ni X."/>
            <person name="Tian J."/>
            <person name="Zhou Y."/>
            <person name="Sheng Y."/>
            <person name="Liu T."/>
            <person name="Pan Y."/>
            <person name="Xia L."/>
            <person name="Li J."/>
            <person name="Zhao F."/>
            <person name="Cao W."/>
        </authorList>
    </citation>
    <scope>NUCLEOTIDE SEQUENCE</scope>
    <source>
        <strain evidence="1">Dsil-2018</strain>
    </source>
</reference>
<dbReference type="Proteomes" id="UP000821865">
    <property type="component" value="Chromosome 1"/>
</dbReference>
<accession>A0ACB8DXU0</accession>
<dbReference type="EMBL" id="CM023470">
    <property type="protein sequence ID" value="KAH7979156.1"/>
    <property type="molecule type" value="Genomic_DNA"/>
</dbReference>
<evidence type="ECO:0000313" key="1">
    <source>
        <dbReference type="EMBL" id="KAH7979156.1"/>
    </source>
</evidence>
<protein>
    <submittedName>
        <fullName evidence="1">Uncharacterized protein</fullName>
    </submittedName>
</protein>
<gene>
    <name evidence="1" type="ORF">HPB49_008507</name>
</gene>
<organism evidence="1 2">
    <name type="scientific">Dermacentor silvarum</name>
    <name type="common">Tick</name>
    <dbReference type="NCBI Taxonomy" id="543639"/>
    <lineage>
        <taxon>Eukaryota</taxon>
        <taxon>Metazoa</taxon>
        <taxon>Ecdysozoa</taxon>
        <taxon>Arthropoda</taxon>
        <taxon>Chelicerata</taxon>
        <taxon>Arachnida</taxon>
        <taxon>Acari</taxon>
        <taxon>Parasitiformes</taxon>
        <taxon>Ixodida</taxon>
        <taxon>Ixodoidea</taxon>
        <taxon>Ixodidae</taxon>
        <taxon>Rhipicephalinae</taxon>
        <taxon>Dermacentor</taxon>
    </lineage>
</organism>
<evidence type="ECO:0000313" key="2">
    <source>
        <dbReference type="Proteomes" id="UP000821865"/>
    </source>
</evidence>
<comment type="caution">
    <text evidence="1">The sequence shown here is derived from an EMBL/GenBank/DDBJ whole genome shotgun (WGS) entry which is preliminary data.</text>
</comment>
<name>A0ACB8DXU0_DERSI</name>
<sequence length="798" mass="86104">MHACTGHAPANAGLIRHASKVVCGVGRPASSPWAVLSGVTMWLRASARGLAYSSRAGLEPQQRAAVGRRPAAYRSELAAARRVVVKLGTAVLTREDECGLALGRLASIVEQVSQLHNEGREMLVVTSGAVAFGRLRLNREMRMSMSMRETLALRGERSSRLAAEEAQNPKKRAAAAVGQSGLMALYDAMFSQYGVNIAQVLVTRPDFYNPESRHWLRKTLLELISLNIIPIINTNDAVTSPQLEEQAHSDEVGLNDNDSLAAHLAVQADADLLLMMSDVEGIFTHPPNQDGAKLLHTYNPAFNGTIKFGSKSKAGLGGMESKIKAASWALERGVSVVIGSGFEEMAITRIVQGKRVGTFFTEHRSKTIPLESLAADARKASRTLESLTAAQRSQAVMAMASVLEERAPVIMEANQRDLTTAREQGLSAPMLARLTLTQAKLSSLADGLRTIANMSPNVLGRVVRRTRLAEGMELSQVTVPIGVLLVIFEARPDCLPQVAALAVATANGLLLKGGREAAHTNRCLWELLQECLKPYGVADALALVSTREDVDELLQLEGYIDLVIPRGSNQLVREIQRKSRGIPVLGHSDGICHVYVDREADPRKAMRIVVDSKCDYPAACNAMETLLVHRDHVDGGLLSELCSSLKTRGVSLYSGPRLAQLLTFGPPPAPSMRIEYSGLECAVEVVDSVEEALEHINTHGSSHTDTIVTENKDNAERFLQGADSACVFHNCSTRFADGYRFGLGAEVGISTGRIHARGPVGMEGLLTTKWLLRGSGNVVQDFGDSGSSTYLHEQLPAS</sequence>
<proteinExistence type="predicted"/>
<keyword evidence="2" id="KW-1185">Reference proteome</keyword>